<keyword evidence="6 10" id="KW-0472">Membrane</keyword>
<dbReference type="Gene3D" id="1.20.120.140">
    <property type="entry name" value="Signal recognition particle SRP54, nucleotide-binding domain"/>
    <property type="match status" value="1"/>
</dbReference>
<evidence type="ECO:0000313" key="12">
    <source>
        <dbReference type="EMBL" id="GHA79649.1"/>
    </source>
</evidence>
<sequence>MFNFFRRKKTPELVVESVNDGANEVAEKSVTDLAEIAFLPTAQLDVVELSTPPLEEPSLLNTVEATETPDSVVEGEAENPVQVSTQEATAPTESVGWLVRLRQGLAKTGTGIKHVFIEHKVDEALFEQLEDALLLADVGVNATAQVMEKVRARVKKERIDDAKNVKQVVKDVLVEILKPLEKVLDVDAHLPLVLMIAGVNGAGKTTSIGKLTHHLQQSGKSIVLAAGDTFRAAAREQLAVWGERNGVTVIAQESGDPAAVVFDAIASAQAKKTNVVIADTAGRLPTQLHLMDELKKIKRVADKSMAGAPHEVILVLDGSIGQNALMQVKAFDEAVGLTGLIVTKLDGSAKGGVLAALAVDRQIPVYFIGVGEGVHDLQTFDAVEFVDALLD</sequence>
<dbReference type="InterPro" id="IPR000897">
    <property type="entry name" value="SRP54_GTPase_dom"/>
</dbReference>
<keyword evidence="2 10" id="KW-0963">Cytoplasm</keyword>
<dbReference type="EC" id="3.6.5.4" evidence="10"/>
<evidence type="ECO:0000256" key="2">
    <source>
        <dbReference type="ARBA" id="ARBA00022490"/>
    </source>
</evidence>
<gene>
    <name evidence="10" type="primary">ftsY</name>
    <name evidence="12" type="ORF">GCM10009007_20760</name>
</gene>
<comment type="caution">
    <text evidence="12">The sequence shown here is derived from an EMBL/GenBank/DDBJ whole genome shotgun (WGS) entry which is preliminary data.</text>
</comment>
<evidence type="ECO:0000259" key="11">
    <source>
        <dbReference type="PROSITE" id="PS00300"/>
    </source>
</evidence>
<dbReference type="Gene3D" id="3.40.50.300">
    <property type="entry name" value="P-loop containing nucleotide triphosphate hydrolases"/>
    <property type="match status" value="1"/>
</dbReference>
<organism evidence="12 13">
    <name type="scientific">Formosimonas limnophila</name>
    <dbReference type="NCBI Taxonomy" id="1384487"/>
    <lineage>
        <taxon>Bacteria</taxon>
        <taxon>Pseudomonadati</taxon>
        <taxon>Pseudomonadota</taxon>
        <taxon>Betaproteobacteria</taxon>
        <taxon>Burkholderiales</taxon>
        <taxon>Burkholderiaceae</taxon>
        <taxon>Formosimonas</taxon>
    </lineage>
</organism>
<dbReference type="GO" id="GO:0005886">
    <property type="term" value="C:plasma membrane"/>
    <property type="evidence" value="ECO:0007669"/>
    <property type="project" value="UniProtKB-SubCell"/>
</dbReference>
<keyword evidence="5 10" id="KW-0342">GTP-binding</keyword>
<keyword evidence="1 10" id="KW-1003">Cell membrane</keyword>
<dbReference type="GO" id="GO:0005737">
    <property type="term" value="C:cytoplasm"/>
    <property type="evidence" value="ECO:0007669"/>
    <property type="project" value="UniProtKB-SubCell"/>
</dbReference>
<dbReference type="SMART" id="SM00962">
    <property type="entry name" value="SRP54"/>
    <property type="match status" value="1"/>
</dbReference>
<keyword evidence="4 10" id="KW-0378">Hydrolase</keyword>
<dbReference type="PANTHER" id="PTHR43134">
    <property type="entry name" value="SIGNAL RECOGNITION PARTICLE RECEPTOR SUBUNIT ALPHA"/>
    <property type="match status" value="1"/>
</dbReference>
<evidence type="ECO:0000313" key="13">
    <source>
        <dbReference type="Proteomes" id="UP000614287"/>
    </source>
</evidence>
<evidence type="ECO:0000256" key="5">
    <source>
        <dbReference type="ARBA" id="ARBA00023134"/>
    </source>
</evidence>
<evidence type="ECO:0000256" key="3">
    <source>
        <dbReference type="ARBA" id="ARBA00022741"/>
    </source>
</evidence>
<feature type="binding site" evidence="10">
    <location>
        <begin position="198"/>
        <end position="205"/>
    </location>
    <ligand>
        <name>GTP</name>
        <dbReference type="ChEBI" id="CHEBI:37565"/>
    </ligand>
</feature>
<evidence type="ECO:0000256" key="8">
    <source>
        <dbReference type="ARBA" id="ARBA00048027"/>
    </source>
</evidence>
<dbReference type="RefSeq" id="WP_189493902.1">
    <property type="nucleotide sequence ID" value="NZ_BMZG01000016.1"/>
</dbReference>
<evidence type="ECO:0000256" key="1">
    <source>
        <dbReference type="ARBA" id="ARBA00022475"/>
    </source>
</evidence>
<dbReference type="FunFam" id="1.20.120.140:FF:000002">
    <property type="entry name" value="Signal recognition particle receptor FtsY"/>
    <property type="match status" value="1"/>
</dbReference>
<feature type="binding site" evidence="10">
    <location>
        <begin position="279"/>
        <end position="283"/>
    </location>
    <ligand>
        <name>GTP</name>
        <dbReference type="ChEBI" id="CHEBI:37565"/>
    </ligand>
</feature>
<dbReference type="PANTHER" id="PTHR43134:SF1">
    <property type="entry name" value="SIGNAL RECOGNITION PARTICLE RECEPTOR SUBUNIT ALPHA"/>
    <property type="match status" value="1"/>
</dbReference>
<evidence type="ECO:0000256" key="10">
    <source>
        <dbReference type="HAMAP-Rule" id="MF_00920"/>
    </source>
</evidence>
<dbReference type="GO" id="GO:0005047">
    <property type="term" value="F:signal recognition particle binding"/>
    <property type="evidence" value="ECO:0007669"/>
    <property type="project" value="TreeGrafter"/>
</dbReference>
<dbReference type="Pfam" id="PF02881">
    <property type="entry name" value="SRP54_N"/>
    <property type="match status" value="1"/>
</dbReference>
<dbReference type="AlphaFoldDB" id="A0A8J3CMN6"/>
<dbReference type="InterPro" id="IPR036225">
    <property type="entry name" value="SRP/SRP_N"/>
</dbReference>
<keyword evidence="7 10" id="KW-0675">Receptor</keyword>
<dbReference type="SMART" id="SM00382">
    <property type="entry name" value="AAA"/>
    <property type="match status" value="1"/>
</dbReference>
<dbReference type="EMBL" id="BMZG01000016">
    <property type="protein sequence ID" value="GHA79649.1"/>
    <property type="molecule type" value="Genomic_DNA"/>
</dbReference>
<evidence type="ECO:0000256" key="7">
    <source>
        <dbReference type="ARBA" id="ARBA00023170"/>
    </source>
</evidence>
<dbReference type="GO" id="GO:0005525">
    <property type="term" value="F:GTP binding"/>
    <property type="evidence" value="ECO:0007669"/>
    <property type="project" value="UniProtKB-UniRule"/>
</dbReference>
<dbReference type="FunFam" id="3.40.50.300:FF:000053">
    <property type="entry name" value="Signal recognition particle receptor FtsY"/>
    <property type="match status" value="1"/>
</dbReference>
<dbReference type="InterPro" id="IPR003593">
    <property type="entry name" value="AAA+_ATPase"/>
</dbReference>
<dbReference type="HAMAP" id="MF_00920">
    <property type="entry name" value="FtsY"/>
    <property type="match status" value="1"/>
</dbReference>
<evidence type="ECO:0000256" key="4">
    <source>
        <dbReference type="ARBA" id="ARBA00022801"/>
    </source>
</evidence>
<comment type="catalytic activity">
    <reaction evidence="8 10">
        <text>GTP + H2O = GDP + phosphate + H(+)</text>
        <dbReference type="Rhea" id="RHEA:19669"/>
        <dbReference type="ChEBI" id="CHEBI:15377"/>
        <dbReference type="ChEBI" id="CHEBI:15378"/>
        <dbReference type="ChEBI" id="CHEBI:37565"/>
        <dbReference type="ChEBI" id="CHEBI:43474"/>
        <dbReference type="ChEBI" id="CHEBI:58189"/>
        <dbReference type="EC" id="3.6.5.4"/>
    </reaction>
</comment>
<dbReference type="NCBIfam" id="TIGR00064">
    <property type="entry name" value="ftsY"/>
    <property type="match status" value="1"/>
</dbReference>
<dbReference type="GO" id="GO:0006614">
    <property type="term" value="P:SRP-dependent cotranslational protein targeting to membrane"/>
    <property type="evidence" value="ECO:0007669"/>
    <property type="project" value="InterPro"/>
</dbReference>
<dbReference type="PROSITE" id="PS00300">
    <property type="entry name" value="SRP54"/>
    <property type="match status" value="1"/>
</dbReference>
<feature type="binding site" evidence="10">
    <location>
        <begin position="343"/>
        <end position="346"/>
    </location>
    <ligand>
        <name>GTP</name>
        <dbReference type="ChEBI" id="CHEBI:37565"/>
    </ligand>
</feature>
<protein>
    <recommendedName>
        <fullName evidence="10">Signal recognition particle receptor FtsY</fullName>
        <shortName evidence="10">SRP receptor</shortName>
        <ecNumber evidence="10">3.6.5.4</ecNumber>
    </recommendedName>
</protein>
<keyword evidence="13" id="KW-1185">Reference proteome</keyword>
<evidence type="ECO:0000256" key="9">
    <source>
        <dbReference type="ARBA" id="ARBA00053570"/>
    </source>
</evidence>
<comment type="subcellular location">
    <subcellularLocation>
        <location evidence="10">Cell membrane</location>
        <topology evidence="10">Peripheral membrane protein</topology>
        <orientation evidence="10">Cytoplasmic side</orientation>
    </subcellularLocation>
    <subcellularLocation>
        <location evidence="10">Cytoplasm</location>
    </subcellularLocation>
</comment>
<dbReference type="InterPro" id="IPR027417">
    <property type="entry name" value="P-loop_NTPase"/>
</dbReference>
<dbReference type="SMART" id="SM00963">
    <property type="entry name" value="SRP54_N"/>
    <property type="match status" value="1"/>
</dbReference>
<dbReference type="SUPFAM" id="SSF47364">
    <property type="entry name" value="Domain of the SRP/SRP receptor G-proteins"/>
    <property type="match status" value="1"/>
</dbReference>
<dbReference type="CDD" id="cd17874">
    <property type="entry name" value="FtsY"/>
    <property type="match status" value="1"/>
</dbReference>
<comment type="similarity">
    <text evidence="10">Belongs to the GTP-binding SRP family. FtsY subfamily.</text>
</comment>
<dbReference type="InterPro" id="IPR042101">
    <property type="entry name" value="SRP54_N_sf"/>
</dbReference>
<comment type="function">
    <text evidence="9 10">Involved in targeting and insertion of nascent membrane proteins into the cytoplasmic membrane. Acts as a receptor for the complex formed by the signal recognition particle (SRP) and the ribosome-nascent chain (RNC). Interaction with SRP-RNC leads to the transfer of the RNC complex to the Sec translocase for insertion into the membrane, the hydrolysis of GTP by both Ffh and FtsY, and the dissociation of the SRP-FtsY complex into the individual components.</text>
</comment>
<dbReference type="InterPro" id="IPR004390">
    <property type="entry name" value="SR_rcpt_FtsY"/>
</dbReference>
<name>A0A8J3CMN6_9BURK</name>
<reference evidence="12" key="1">
    <citation type="journal article" date="2014" name="Int. J. Syst. Evol. Microbiol.">
        <title>Complete genome sequence of Corynebacterium casei LMG S-19264T (=DSM 44701T), isolated from a smear-ripened cheese.</title>
        <authorList>
            <consortium name="US DOE Joint Genome Institute (JGI-PGF)"/>
            <person name="Walter F."/>
            <person name="Albersmeier A."/>
            <person name="Kalinowski J."/>
            <person name="Ruckert C."/>
        </authorList>
    </citation>
    <scope>NUCLEOTIDE SEQUENCE</scope>
    <source>
        <strain evidence="12">KCTC 32501</strain>
    </source>
</reference>
<evidence type="ECO:0000256" key="6">
    <source>
        <dbReference type="ARBA" id="ARBA00023136"/>
    </source>
</evidence>
<reference evidence="12" key="2">
    <citation type="submission" date="2020-09" db="EMBL/GenBank/DDBJ databases">
        <authorList>
            <person name="Sun Q."/>
            <person name="Kim S."/>
        </authorList>
    </citation>
    <scope>NUCLEOTIDE SEQUENCE</scope>
    <source>
        <strain evidence="12">KCTC 32501</strain>
    </source>
</reference>
<comment type="subunit">
    <text evidence="10">Part of the signal recognition particle protein translocation system, which is composed of SRP and FtsY. SRP is a ribonucleoprotein composed of Ffh and a 4.5S RNA molecule.</text>
</comment>
<dbReference type="Pfam" id="PF00448">
    <property type="entry name" value="SRP54"/>
    <property type="match status" value="1"/>
</dbReference>
<keyword evidence="3 10" id="KW-0547">Nucleotide-binding</keyword>
<dbReference type="SUPFAM" id="SSF52540">
    <property type="entry name" value="P-loop containing nucleoside triphosphate hydrolases"/>
    <property type="match status" value="1"/>
</dbReference>
<accession>A0A8J3CMN6</accession>
<dbReference type="GO" id="GO:0003924">
    <property type="term" value="F:GTPase activity"/>
    <property type="evidence" value="ECO:0007669"/>
    <property type="project" value="UniProtKB-UniRule"/>
</dbReference>
<feature type="domain" description="SRP54-type proteins GTP-binding" evidence="11">
    <location>
        <begin position="364"/>
        <end position="377"/>
    </location>
</feature>
<dbReference type="InterPro" id="IPR013822">
    <property type="entry name" value="Signal_recog_particl_SRP54_hlx"/>
</dbReference>
<dbReference type="Proteomes" id="UP000614287">
    <property type="component" value="Unassembled WGS sequence"/>
</dbReference>
<proteinExistence type="inferred from homology"/>